<feature type="domain" description="Acyl-CoA dehydrogenase/oxidase N-terminal" evidence="13">
    <location>
        <begin position="80"/>
        <end position="156"/>
    </location>
</feature>
<dbReference type="InterPro" id="IPR025878">
    <property type="entry name" value="Acyl-CoA_dh-like_C_dom"/>
</dbReference>
<dbReference type="EC" id="1.3.99.41" evidence="8"/>
<gene>
    <name evidence="15" type="ORF">D0Y83_02900</name>
</gene>
<dbReference type="FunFam" id="2.40.110.10:FF:000031">
    <property type="entry name" value="Acyl-CoA dehydrogenase, putative"/>
    <property type="match status" value="1"/>
</dbReference>
<dbReference type="InterPro" id="IPR013786">
    <property type="entry name" value="AcylCoA_DH/ox_N"/>
</dbReference>
<evidence type="ECO:0000256" key="4">
    <source>
        <dbReference type="ARBA" id="ARBA00022827"/>
    </source>
</evidence>
<comment type="similarity">
    <text evidence="2 10">Belongs to the acyl-CoA dehydrogenase family.</text>
</comment>
<evidence type="ECO:0000313" key="15">
    <source>
        <dbReference type="EMBL" id="QFI62330.1"/>
    </source>
</evidence>
<dbReference type="Proteomes" id="UP000325385">
    <property type="component" value="Chromosome"/>
</dbReference>
<dbReference type="PANTHER" id="PTHR42803:SF1">
    <property type="entry name" value="BROAD-SPECIFICITY LINEAR ACYL-COA DEHYDROGENASE FADE5"/>
    <property type="match status" value="1"/>
</dbReference>
<keyword evidence="5 10" id="KW-0560">Oxidoreductase</keyword>
<dbReference type="InterPro" id="IPR046373">
    <property type="entry name" value="Acyl-CoA_Oxase/DH_mid-dom_sf"/>
</dbReference>
<comment type="function">
    <text evidence="7">Involved in the assimilation of dimethylsulphoniopropionate (DMSP), an important compound in the fixation of carbon in marine phytoplankton, by mediating the conversion of 3-(methylthio)propanoyl-CoA (MMPA-CoA) to 3-(methylthio)acryloyl-CoA (MTA-CoA).</text>
</comment>
<comment type="catalytic activity">
    <reaction evidence="6">
        <text>3-(methylsulfanyl)propanoyl-CoA + oxidized [electron-transfer flavoprotein] + H(+) = 3-(methylsulfanyl)acryloyl-CoA + reduced [electron-transfer flavoprotein]</text>
        <dbReference type="Rhea" id="RHEA:52612"/>
        <dbReference type="Rhea" id="RHEA-COMP:10685"/>
        <dbReference type="Rhea" id="RHEA-COMP:10686"/>
        <dbReference type="ChEBI" id="CHEBI:15378"/>
        <dbReference type="ChEBI" id="CHEBI:57692"/>
        <dbReference type="ChEBI" id="CHEBI:58307"/>
        <dbReference type="ChEBI" id="CHEBI:82815"/>
        <dbReference type="ChEBI" id="CHEBI:84994"/>
        <dbReference type="EC" id="1.3.99.41"/>
    </reaction>
    <physiologicalReaction direction="left-to-right" evidence="6">
        <dbReference type="Rhea" id="RHEA:52613"/>
    </physiologicalReaction>
</comment>
<accession>A0A5P6N8N2</accession>
<evidence type="ECO:0000259" key="12">
    <source>
        <dbReference type="Pfam" id="PF02770"/>
    </source>
</evidence>
<dbReference type="InterPro" id="IPR009075">
    <property type="entry name" value="AcylCo_DH/oxidase_C"/>
</dbReference>
<evidence type="ECO:0000313" key="16">
    <source>
        <dbReference type="Proteomes" id="UP000325385"/>
    </source>
</evidence>
<reference evidence="16" key="1">
    <citation type="submission" date="2018-09" db="EMBL/GenBank/DDBJ databases">
        <title>Nocardia yunnanensis sp. nov., an actinomycete isolated from a soil sample.</title>
        <authorList>
            <person name="Zhang J."/>
        </authorList>
    </citation>
    <scope>NUCLEOTIDE SEQUENCE [LARGE SCALE GENOMIC DNA]</scope>
    <source>
        <strain evidence="16">21-3</strain>
    </source>
</reference>
<evidence type="ECO:0000256" key="8">
    <source>
        <dbReference type="ARBA" id="ARBA00066694"/>
    </source>
</evidence>
<evidence type="ECO:0000256" key="5">
    <source>
        <dbReference type="ARBA" id="ARBA00023002"/>
    </source>
</evidence>
<evidence type="ECO:0000256" key="2">
    <source>
        <dbReference type="ARBA" id="ARBA00009347"/>
    </source>
</evidence>
<name>A0A5P6N8N2_9SPHN</name>
<dbReference type="Gene3D" id="1.10.540.10">
    <property type="entry name" value="Acyl-CoA dehydrogenase/oxidase, N-terminal domain"/>
    <property type="match status" value="1"/>
</dbReference>
<feature type="domain" description="Acyl-CoA oxidase/dehydrogenase middle" evidence="12">
    <location>
        <begin position="161"/>
        <end position="271"/>
    </location>
</feature>
<dbReference type="Pfam" id="PF12806">
    <property type="entry name" value="Acyl-CoA_dh_C"/>
    <property type="match status" value="1"/>
</dbReference>
<dbReference type="GeneID" id="69696233"/>
<evidence type="ECO:0000256" key="9">
    <source>
        <dbReference type="ARBA" id="ARBA00069043"/>
    </source>
</evidence>
<evidence type="ECO:0000256" key="1">
    <source>
        <dbReference type="ARBA" id="ARBA00001974"/>
    </source>
</evidence>
<evidence type="ECO:0000259" key="13">
    <source>
        <dbReference type="Pfam" id="PF02771"/>
    </source>
</evidence>
<proteinExistence type="inferred from homology"/>
<sequence length="579" mass="61471">MTYTPATQDQLLAIRVNAGIEELAQSEKFAAAEPDMVEAIVGGIGEFAAGEWAPLNRVGDLEGAKLENGVVTLPDGFAAAYEHYVEQGWNAISGPAEFGGQGLPFTLSCNVLENLGTANMAFNLLPMLSVGAIESLEHHGSSELQQKYLPKLVSGEWSGTMNLTEPQAGSDVGALRTTAHLIEDGEYAGKYRIKGQKIYITWGEHDLAKNIVHLVLARLPDAPEGSRGISLFVVPKYHVKADGSPGAHNDVRCVSIEHKLGINASPTCVMSYGDNDECIGELVGAENRGLMAMFTMMNNARINVGNQGVQIGERATQQAQMYARERIQSARAGSPDKAPVAILEHPDVRRMLLRMKALTEGARALLYYTAGQVDRGTLGDSAARARGEVLTPLIKAWGTDIGIEVASLGVQVHGGMGFVEETGAAQHWRDSRIAPIYEGTNGIQAADLVTRKLGMDGGEALTAVLADIARDAGEESGLAALAADCESVALWMREEASLDDRLAGSVPFCTMFAVAVASWQLLRQKRAVEGGAAPSLAATKQASVRFFLDRVVPEAAGLKASATAGAEPLYALSAEQFIG</sequence>
<feature type="domain" description="Acyl-CoA dehydrogenase/oxidase C-terminal" evidence="11">
    <location>
        <begin position="287"/>
        <end position="449"/>
    </location>
</feature>
<evidence type="ECO:0000256" key="3">
    <source>
        <dbReference type="ARBA" id="ARBA00022630"/>
    </source>
</evidence>
<keyword evidence="4 10" id="KW-0274">FAD</keyword>
<dbReference type="PANTHER" id="PTHR42803">
    <property type="entry name" value="ACYL-COA DEHYDROGENASE"/>
    <property type="match status" value="1"/>
</dbReference>
<evidence type="ECO:0000259" key="11">
    <source>
        <dbReference type="Pfam" id="PF00441"/>
    </source>
</evidence>
<evidence type="ECO:0000256" key="10">
    <source>
        <dbReference type="RuleBase" id="RU362125"/>
    </source>
</evidence>
<dbReference type="Gene3D" id="1.20.140.10">
    <property type="entry name" value="Butyryl-CoA Dehydrogenase, subunit A, domain 3"/>
    <property type="match status" value="1"/>
</dbReference>
<dbReference type="InterPro" id="IPR006091">
    <property type="entry name" value="Acyl-CoA_Oxase/DH_mid-dom"/>
</dbReference>
<protein>
    <recommendedName>
        <fullName evidence="9">3-methylmercaptopropionyl-CoA dehydrogenase</fullName>
        <ecNumber evidence="8">1.3.99.41</ecNumber>
    </recommendedName>
</protein>
<dbReference type="InterPro" id="IPR009100">
    <property type="entry name" value="AcylCoA_DH/oxidase_NM_dom_sf"/>
</dbReference>
<dbReference type="SUPFAM" id="SSF47203">
    <property type="entry name" value="Acyl-CoA dehydrogenase C-terminal domain-like"/>
    <property type="match status" value="1"/>
</dbReference>
<keyword evidence="3 10" id="KW-0285">Flavoprotein</keyword>
<dbReference type="EMBL" id="CP032228">
    <property type="protein sequence ID" value="QFI62330.1"/>
    <property type="molecule type" value="Genomic_DNA"/>
</dbReference>
<organism evidence="15 16">
    <name type="scientific">Qipengyuania flava</name>
    <dbReference type="NCBI Taxonomy" id="192812"/>
    <lineage>
        <taxon>Bacteria</taxon>
        <taxon>Pseudomonadati</taxon>
        <taxon>Pseudomonadota</taxon>
        <taxon>Alphaproteobacteria</taxon>
        <taxon>Sphingomonadales</taxon>
        <taxon>Erythrobacteraceae</taxon>
        <taxon>Qipengyuania</taxon>
    </lineage>
</organism>
<dbReference type="Gene3D" id="2.40.110.10">
    <property type="entry name" value="Butyryl-CoA Dehydrogenase, subunit A, domain 2"/>
    <property type="match status" value="1"/>
</dbReference>
<evidence type="ECO:0000256" key="6">
    <source>
        <dbReference type="ARBA" id="ARBA00051388"/>
    </source>
</evidence>
<dbReference type="RefSeq" id="WP_151884937.1">
    <property type="nucleotide sequence ID" value="NZ_CP032228.1"/>
</dbReference>
<dbReference type="AlphaFoldDB" id="A0A5P6N8N2"/>
<evidence type="ECO:0000259" key="14">
    <source>
        <dbReference type="Pfam" id="PF12806"/>
    </source>
</evidence>
<dbReference type="InterPro" id="IPR036250">
    <property type="entry name" value="AcylCo_DH-like_C"/>
</dbReference>
<dbReference type="GO" id="GO:0050660">
    <property type="term" value="F:flavin adenine dinucleotide binding"/>
    <property type="evidence" value="ECO:0007669"/>
    <property type="project" value="InterPro"/>
</dbReference>
<dbReference type="Pfam" id="PF00441">
    <property type="entry name" value="Acyl-CoA_dh_1"/>
    <property type="match status" value="1"/>
</dbReference>
<dbReference type="Pfam" id="PF02771">
    <property type="entry name" value="Acyl-CoA_dh_N"/>
    <property type="match status" value="1"/>
</dbReference>
<evidence type="ECO:0000256" key="7">
    <source>
        <dbReference type="ARBA" id="ARBA00058683"/>
    </source>
</evidence>
<dbReference type="SUPFAM" id="SSF56645">
    <property type="entry name" value="Acyl-CoA dehydrogenase NM domain-like"/>
    <property type="match status" value="1"/>
</dbReference>
<dbReference type="Pfam" id="PF02770">
    <property type="entry name" value="Acyl-CoA_dh_M"/>
    <property type="match status" value="1"/>
</dbReference>
<feature type="domain" description="Acetyl-CoA dehydrogenase-like C-terminal" evidence="14">
    <location>
        <begin position="477"/>
        <end position="572"/>
    </location>
</feature>
<dbReference type="InterPro" id="IPR037069">
    <property type="entry name" value="AcylCoA_DH/ox_N_sf"/>
</dbReference>
<dbReference type="InterPro" id="IPR052166">
    <property type="entry name" value="Diverse_Acyl-CoA_DH"/>
</dbReference>
<dbReference type="GO" id="GO:0016627">
    <property type="term" value="F:oxidoreductase activity, acting on the CH-CH group of donors"/>
    <property type="evidence" value="ECO:0007669"/>
    <property type="project" value="InterPro"/>
</dbReference>
<comment type="cofactor">
    <cofactor evidence="1 10">
        <name>FAD</name>
        <dbReference type="ChEBI" id="CHEBI:57692"/>
    </cofactor>
</comment>